<organism evidence="2 3">
    <name type="scientific">Polarella glacialis</name>
    <name type="common">Dinoflagellate</name>
    <dbReference type="NCBI Taxonomy" id="89957"/>
    <lineage>
        <taxon>Eukaryota</taxon>
        <taxon>Sar</taxon>
        <taxon>Alveolata</taxon>
        <taxon>Dinophyceae</taxon>
        <taxon>Suessiales</taxon>
        <taxon>Suessiaceae</taxon>
        <taxon>Polarella</taxon>
    </lineage>
</organism>
<name>A0A813FAK2_POLGL</name>
<sequence length="483" mass="51094">PFWLKSCWVNWEFYHLNQSSTPQPDEMAPKTRGGKRAASPMKEEPPSKKLNAALKKHGVTQGSYKQVAEALTKADIPQEVREMLIAILPNSLCVASDERQEFQDVGVKMIGEVLCKFEANLMAALQAENQNVAGVEASKDGLESSLGAAEEALQAALGGTSQRTSELNLASEAVVAAQALLTKRLEEQQHGDAGLVSAQTEKETLEAALNGDFQKLKDGLWEAEPAAKAMYKALQPIIGKLPMDDSLRTAMQSTLMKEPDDRGPFDHMVVGEINKCFAAKIADLEVVLASGKPDSEARALAVAVAHSEHNAAEAAQKQASSNLIAAKELQKEATSAVKASKAALAAYQPEYQAATQLRNSKKAELETFCSDVQQIFNTLKERVSAKKLRAMAAAEAAAAAAAEAEAAAKAQAEAAAVVEADLRAQAEAAAAAQAEAAAHEAALRAQAEAAAAHEAALRYAAEAAIRAQGTVLPDLPAFQSATY</sequence>
<proteinExistence type="predicted"/>
<feature type="region of interest" description="Disordered" evidence="1">
    <location>
        <begin position="19"/>
        <end position="47"/>
    </location>
</feature>
<reference evidence="2" key="1">
    <citation type="submission" date="2021-02" db="EMBL/GenBank/DDBJ databases">
        <authorList>
            <person name="Dougan E. K."/>
            <person name="Rhodes N."/>
            <person name="Thang M."/>
            <person name="Chan C."/>
        </authorList>
    </citation>
    <scope>NUCLEOTIDE SEQUENCE</scope>
</reference>
<accession>A0A813FAK2</accession>
<dbReference type="Proteomes" id="UP000654075">
    <property type="component" value="Unassembled WGS sequence"/>
</dbReference>
<keyword evidence="3" id="KW-1185">Reference proteome</keyword>
<feature type="non-terminal residue" evidence="2">
    <location>
        <position position="1"/>
    </location>
</feature>
<protein>
    <submittedName>
        <fullName evidence="2">Uncharacterized protein</fullName>
    </submittedName>
</protein>
<gene>
    <name evidence="2" type="ORF">PGLA1383_LOCUS29084</name>
</gene>
<evidence type="ECO:0000256" key="1">
    <source>
        <dbReference type="SAM" id="MobiDB-lite"/>
    </source>
</evidence>
<evidence type="ECO:0000313" key="3">
    <source>
        <dbReference type="Proteomes" id="UP000654075"/>
    </source>
</evidence>
<evidence type="ECO:0000313" key="2">
    <source>
        <dbReference type="EMBL" id="CAE8611264.1"/>
    </source>
</evidence>
<dbReference type="EMBL" id="CAJNNV010025016">
    <property type="protein sequence ID" value="CAE8611264.1"/>
    <property type="molecule type" value="Genomic_DNA"/>
</dbReference>
<dbReference type="AlphaFoldDB" id="A0A813FAK2"/>
<comment type="caution">
    <text evidence="2">The sequence shown here is derived from an EMBL/GenBank/DDBJ whole genome shotgun (WGS) entry which is preliminary data.</text>
</comment>